<dbReference type="PANTHER" id="PTHR33055:SF3">
    <property type="entry name" value="PUTATIVE TRANSPOSASE FOR IS117-RELATED"/>
    <property type="match status" value="1"/>
</dbReference>
<accession>A0ABQ5X6L2</accession>
<protein>
    <submittedName>
        <fullName evidence="3">IS110 family transposase</fullName>
    </submittedName>
</protein>
<gene>
    <name evidence="3" type="ORF">GCM10007898_04100</name>
</gene>
<dbReference type="RefSeq" id="WP_284330268.1">
    <property type="nucleotide sequence ID" value="NZ_BSOA01000003.1"/>
</dbReference>
<evidence type="ECO:0000259" key="2">
    <source>
        <dbReference type="Pfam" id="PF02371"/>
    </source>
</evidence>
<dbReference type="InterPro" id="IPR003346">
    <property type="entry name" value="Transposase_20"/>
</dbReference>
<proteinExistence type="predicted"/>
<sequence>MNKRTPTAEASELAIDLAKNVFDIVAADRQGRELWHRSIRSRRAFESFLDKLRAPLCVGMEAGPGVQAWGRRLQGNGIEVKILPARAVKAHAHRMKNDLNDARAILRAMRDSDIHPVPVKTREQLALQMQHRVRAGWVNRRTAACNQLRGLLLEQGLVAGRSWAALKALVDRVLRGEWSLPEGVVDVVEACASEWQSLSARIEAATARLARLAHTDETAQRLCTIPGIGPITATAVVGKGLDPTQFKNSRRCGAYLGIVPEQHGTGGRVVLGKMSRRGDAYLRTLFIEGALSVVRQARRRKDATDVLTCRIRRWMERHGVKGAAVRLANHNVRVVWALLEHGGTYQVSASHASMTL</sequence>
<name>A0ABQ5X6L2_9GAMM</name>
<evidence type="ECO:0000259" key="1">
    <source>
        <dbReference type="Pfam" id="PF01548"/>
    </source>
</evidence>
<dbReference type="NCBIfam" id="NF033542">
    <property type="entry name" value="transpos_IS110"/>
    <property type="match status" value="1"/>
</dbReference>
<comment type="caution">
    <text evidence="3">The sequence shown here is derived from an EMBL/GenBank/DDBJ whole genome shotgun (WGS) entry which is preliminary data.</text>
</comment>
<dbReference type="InterPro" id="IPR047650">
    <property type="entry name" value="Transpos_IS110"/>
</dbReference>
<organism evidence="3 4">
    <name type="scientific">Dyella flagellata</name>
    <dbReference type="NCBI Taxonomy" id="1867833"/>
    <lineage>
        <taxon>Bacteria</taxon>
        <taxon>Pseudomonadati</taxon>
        <taxon>Pseudomonadota</taxon>
        <taxon>Gammaproteobacteria</taxon>
        <taxon>Lysobacterales</taxon>
        <taxon>Rhodanobacteraceae</taxon>
        <taxon>Dyella</taxon>
    </lineage>
</organism>
<dbReference type="PANTHER" id="PTHR33055">
    <property type="entry name" value="TRANSPOSASE FOR INSERTION SEQUENCE ELEMENT IS1111A"/>
    <property type="match status" value="1"/>
</dbReference>
<dbReference type="EMBL" id="BSOA01000003">
    <property type="protein sequence ID" value="GLQ86844.1"/>
    <property type="molecule type" value="Genomic_DNA"/>
</dbReference>
<dbReference type="InterPro" id="IPR002525">
    <property type="entry name" value="Transp_IS110-like_N"/>
</dbReference>
<evidence type="ECO:0000313" key="3">
    <source>
        <dbReference type="EMBL" id="GLQ86844.1"/>
    </source>
</evidence>
<evidence type="ECO:0000313" key="4">
    <source>
        <dbReference type="Proteomes" id="UP001156627"/>
    </source>
</evidence>
<feature type="domain" description="Transposase IS116/IS110/IS902 C-terminal" evidence="2">
    <location>
        <begin position="219"/>
        <end position="298"/>
    </location>
</feature>
<feature type="domain" description="Transposase IS110-like N-terminal" evidence="1">
    <location>
        <begin position="14"/>
        <end position="153"/>
    </location>
</feature>
<reference evidence="4" key="1">
    <citation type="journal article" date="2019" name="Int. J. Syst. Evol. Microbiol.">
        <title>The Global Catalogue of Microorganisms (GCM) 10K type strain sequencing project: providing services to taxonomists for standard genome sequencing and annotation.</title>
        <authorList>
            <consortium name="The Broad Institute Genomics Platform"/>
            <consortium name="The Broad Institute Genome Sequencing Center for Infectious Disease"/>
            <person name="Wu L."/>
            <person name="Ma J."/>
        </authorList>
    </citation>
    <scope>NUCLEOTIDE SEQUENCE [LARGE SCALE GENOMIC DNA]</scope>
    <source>
        <strain evidence="4">NBRC 111981</strain>
    </source>
</reference>
<dbReference type="Proteomes" id="UP001156627">
    <property type="component" value="Unassembled WGS sequence"/>
</dbReference>
<keyword evidence="4" id="KW-1185">Reference proteome</keyword>
<dbReference type="Pfam" id="PF02371">
    <property type="entry name" value="Transposase_20"/>
    <property type="match status" value="1"/>
</dbReference>
<dbReference type="Pfam" id="PF01548">
    <property type="entry name" value="DEDD_Tnp_IS110"/>
    <property type="match status" value="1"/>
</dbReference>